<reference evidence="1" key="2">
    <citation type="journal article" date="2015" name="Fish Shellfish Immunol.">
        <title>Early steps in the European eel (Anguilla anguilla)-Vibrio vulnificus interaction in the gills: Role of the RtxA13 toxin.</title>
        <authorList>
            <person name="Callol A."/>
            <person name="Pajuelo D."/>
            <person name="Ebbesson L."/>
            <person name="Teles M."/>
            <person name="MacKenzie S."/>
            <person name="Amaro C."/>
        </authorList>
    </citation>
    <scope>NUCLEOTIDE SEQUENCE</scope>
</reference>
<dbReference type="EMBL" id="GBXM01093402">
    <property type="protein sequence ID" value="JAH15175.1"/>
    <property type="molecule type" value="Transcribed_RNA"/>
</dbReference>
<name>A0A0E9QFR9_ANGAN</name>
<sequence length="13" mass="1504">MLTKNYSYNLGVT</sequence>
<protein>
    <submittedName>
        <fullName evidence="1">Uncharacterized protein</fullName>
    </submittedName>
</protein>
<evidence type="ECO:0000313" key="1">
    <source>
        <dbReference type="EMBL" id="JAH15175.1"/>
    </source>
</evidence>
<organism evidence="1">
    <name type="scientific">Anguilla anguilla</name>
    <name type="common">European freshwater eel</name>
    <name type="synonym">Muraena anguilla</name>
    <dbReference type="NCBI Taxonomy" id="7936"/>
    <lineage>
        <taxon>Eukaryota</taxon>
        <taxon>Metazoa</taxon>
        <taxon>Chordata</taxon>
        <taxon>Craniata</taxon>
        <taxon>Vertebrata</taxon>
        <taxon>Euteleostomi</taxon>
        <taxon>Actinopterygii</taxon>
        <taxon>Neopterygii</taxon>
        <taxon>Teleostei</taxon>
        <taxon>Anguilliformes</taxon>
        <taxon>Anguillidae</taxon>
        <taxon>Anguilla</taxon>
    </lineage>
</organism>
<reference evidence="1" key="1">
    <citation type="submission" date="2014-11" db="EMBL/GenBank/DDBJ databases">
        <authorList>
            <person name="Amaro Gonzalez C."/>
        </authorList>
    </citation>
    <scope>NUCLEOTIDE SEQUENCE</scope>
</reference>
<proteinExistence type="predicted"/>
<accession>A0A0E9QFR9</accession>